<dbReference type="RefSeq" id="XP_013250377.1">
    <property type="nucleotide sequence ID" value="XM_013394923.1"/>
</dbReference>
<dbReference type="PANTHER" id="PTHR37471:SF1">
    <property type="entry name" value="AB HYDROLASE-1 DOMAIN-CONTAINING PROTEIN"/>
    <property type="match status" value="1"/>
</dbReference>
<feature type="compositionally biased region" description="Polar residues" evidence="1">
    <location>
        <begin position="38"/>
        <end position="54"/>
    </location>
</feature>
<accession>U6GLS6</accession>
<keyword evidence="3" id="KW-1185">Reference proteome</keyword>
<organism evidence="2 3">
    <name type="scientific">Eimeria acervulina</name>
    <name type="common">Coccidian parasite</name>
    <dbReference type="NCBI Taxonomy" id="5801"/>
    <lineage>
        <taxon>Eukaryota</taxon>
        <taxon>Sar</taxon>
        <taxon>Alveolata</taxon>
        <taxon>Apicomplexa</taxon>
        <taxon>Conoidasida</taxon>
        <taxon>Coccidia</taxon>
        <taxon>Eucoccidiorida</taxon>
        <taxon>Eimeriorina</taxon>
        <taxon>Eimeriidae</taxon>
        <taxon>Eimeria</taxon>
    </lineage>
</organism>
<feature type="compositionally biased region" description="Low complexity" evidence="1">
    <location>
        <begin position="815"/>
        <end position="833"/>
    </location>
</feature>
<dbReference type="OMA" id="CIISEWR"/>
<dbReference type="VEuPathDB" id="ToxoDB:EAH_00001950"/>
<proteinExistence type="predicted"/>
<feature type="region of interest" description="Disordered" evidence="1">
    <location>
        <begin position="1500"/>
        <end position="1520"/>
    </location>
</feature>
<dbReference type="GeneID" id="25268265"/>
<dbReference type="Proteomes" id="UP000018050">
    <property type="component" value="Unassembled WGS sequence"/>
</dbReference>
<feature type="compositionally biased region" description="Low complexity" evidence="1">
    <location>
        <begin position="21"/>
        <end position="33"/>
    </location>
</feature>
<feature type="region of interest" description="Disordered" evidence="1">
    <location>
        <begin position="75"/>
        <end position="109"/>
    </location>
</feature>
<sequence length="1624" mass="173426">MGRKKPVAALGGRDFGGSGGARSSSNISSPNRRGSGGEASQQLPTAAHSSTSPTEVCSSAGAALTFSSCRMETRSNTSGSCGGIQEVNKGNSSSSSSTNHAGSSTSSVKGGDFVSDALLRDLEFEDFSRASCWEQLQHELVSCLRSLPIAADRSRFLQQVAAAHAEAAAAAAAAAPVHAPACMHRSAYCSSSWHAYAVPPPQFACLCSSPLLQQQQQRCALSLPLFSPLVLQQLVPIPRPPNYSRDSTEIPRDRLLRLTYTCSPPLPELGCCCSSNSSRNDSSSRRAYAAEPPAEVQVAEDLRHWSPSLSPIFFDSSSSGCGRSIRCSSSDGVSTNNKELRCVSEFLQLETVRLPDASGAATAAATATGSVEQGAGAAGTARRFAAAAAAVSLPVSKETARAALAALGLASRAAEPCQQTPVGQPQQEQQELISQLPLFCVYDPQHEDCVGAQVLRCVVSASSASAAAASPGASPAAATTATQEEAGAGGRERSAHVIRHYDCSYLSSAFSVCDLSKFLLLLLPHLGAELRQKQQQQDQQHPLFLLQQLTVTAQYTYFLLRPWQQTRSSSQGGAAAAAAAADVLVGPEAWWLHETNSTFKAGAHSSSRTSSINSCIISEWREVAVGASTLPLEPDGSPAPSADSLLQLLLLQRCPVEALHVIWCSPLQPLRDFWSSSSSSTRPLAASFDCRLRLNLSGSLLRAHEKLLQHPSLPLKTLKQKALHAADFLQEDAWQQQCAVTSRVHQLSRLLLLAGSSNSNSSSIKQQPFVSLSSKVLCDLERTRRRGVAPHSLRMQGRYPAASKRSRWDNHTLKSNSLRSSSNSSSNSSSSGEANEDSAAKEAEAAAIDAEVQQLFRPMTRQQQLLIHEQQVKRLLLTGSSHCSACSCCCSACGCCGLELAFGLLWGSSSSSSFFAELALCAGKQQHLNQLQRLWQQLMMQLRWMWDRGLLLPRVVAGLTAATATACAAQAAAATAAKTATAAETADAAGCEAWSALAAGLGVACCPDGPSALPDVCCCSLQQLLQQLNCAAQQQRLQWLLQDMPKEQQQQPFESLRFVLPPPEGLSHLHEPILPILPPVTEARLPYPNLCFLQTCRHACMLTDGCACLACICCRCLPVQYPTNNALEGLFVFYCFAADSQNTLAMHAALLRERRSDEEAARSFGDHCGALLRQANKGACTPQASAFWWQHCFARLPRSVEQLLHQREQLLQQQRAVRAAAATAVSASAYTHEAVLQAARAAAAAAVAAVSAAATAPSVNAQKGEVETAQSPAKADKQHLFFNCLVGHRVCCLFKLRCIHIGLDMHVRDAVRLSLQWCYHCAAAAAALLVQIEGEGALHGLESLTAPDLLGQLLRLLVASLAEQCRLACACVLASSRSQRSRRCIYTPGVAAAFFGDSSSICKGRLFPCHIPALQAAADDLQRHAVAHSARAAADAANDQLAWLPPLPLLAACMRCEFIFSAAAGLCRLCGTDPPALAIVNRALQLLLLRLQQQEQTAAAAAAAGSSSTEREDGKSLSERKLPEAECDILVPILSCSEKRALQKMLSRCHPESKTTSAATSAASAAPWEAVLPWPPFAQEFVLLLQPHTSEGKQQDLQQRKWAFYCRAQHSDSAFAVTGERCFH</sequence>
<feature type="compositionally biased region" description="Basic and acidic residues" evidence="1">
    <location>
        <begin position="1509"/>
        <end position="1520"/>
    </location>
</feature>
<dbReference type="PANTHER" id="PTHR37471">
    <property type="entry name" value="UNNAMED PRODUCT"/>
    <property type="match status" value="1"/>
</dbReference>
<evidence type="ECO:0000313" key="3">
    <source>
        <dbReference type="Proteomes" id="UP000018050"/>
    </source>
</evidence>
<gene>
    <name evidence="2" type="ORF">EAH_00001950</name>
</gene>
<feature type="compositionally biased region" description="Low complexity" evidence="1">
    <location>
        <begin position="90"/>
        <end position="107"/>
    </location>
</feature>
<feature type="region of interest" description="Disordered" evidence="1">
    <location>
        <begin position="1"/>
        <end position="54"/>
    </location>
</feature>
<evidence type="ECO:0000256" key="1">
    <source>
        <dbReference type="SAM" id="MobiDB-lite"/>
    </source>
</evidence>
<evidence type="ECO:0000313" key="2">
    <source>
        <dbReference type="EMBL" id="CDI79554.1"/>
    </source>
</evidence>
<feature type="compositionally biased region" description="Low complexity" evidence="1">
    <location>
        <begin position="469"/>
        <end position="486"/>
    </location>
</feature>
<dbReference type="EMBL" id="HG671043">
    <property type="protein sequence ID" value="CDI79554.1"/>
    <property type="molecule type" value="Genomic_DNA"/>
</dbReference>
<reference evidence="2" key="2">
    <citation type="submission" date="2013-10" db="EMBL/GenBank/DDBJ databases">
        <authorList>
            <person name="Aslett M."/>
        </authorList>
    </citation>
    <scope>NUCLEOTIDE SEQUENCE [LARGE SCALE GENOMIC DNA]</scope>
    <source>
        <strain evidence="2">Houghton</strain>
    </source>
</reference>
<feature type="region of interest" description="Disordered" evidence="1">
    <location>
        <begin position="789"/>
        <end position="843"/>
    </location>
</feature>
<protein>
    <submittedName>
        <fullName evidence="2">Uncharacterized protein</fullName>
    </submittedName>
</protein>
<feature type="region of interest" description="Disordered" evidence="1">
    <location>
        <begin position="469"/>
        <end position="491"/>
    </location>
</feature>
<dbReference type="OrthoDB" id="331752at2759"/>
<name>U6GLS6_EIMAC</name>
<reference evidence="2" key="1">
    <citation type="submission" date="2013-10" db="EMBL/GenBank/DDBJ databases">
        <title>Genomic analysis of the causative agents of coccidiosis in chickens.</title>
        <authorList>
            <person name="Reid A.J."/>
            <person name="Blake D."/>
            <person name="Billington K."/>
            <person name="Browne H."/>
            <person name="Dunn M."/>
            <person name="Hung S."/>
            <person name="Kawahara F."/>
            <person name="Miranda-Saavedra D."/>
            <person name="Mourier T."/>
            <person name="Nagra H."/>
            <person name="Otto T.D."/>
            <person name="Rawlings N."/>
            <person name="Sanchez A."/>
            <person name="Sanders M."/>
            <person name="Subramaniam C."/>
            <person name="Tay Y."/>
            <person name="Dear P."/>
            <person name="Doerig C."/>
            <person name="Gruber A."/>
            <person name="Parkinson J."/>
            <person name="Shirley M."/>
            <person name="Wan K.L."/>
            <person name="Berriman M."/>
            <person name="Tomley F."/>
            <person name="Pain A."/>
        </authorList>
    </citation>
    <scope>NUCLEOTIDE SEQUENCE [LARGE SCALE GENOMIC DNA]</scope>
    <source>
        <strain evidence="2">Houghton</strain>
    </source>
</reference>